<protein>
    <recommendedName>
        <fullName evidence="3">Ectoine hydroxylase-related dioxygenase (Phytanoyl-CoA dioxygenase family)</fullName>
    </recommendedName>
</protein>
<evidence type="ECO:0008006" key="3">
    <source>
        <dbReference type="Google" id="ProtNLM"/>
    </source>
</evidence>
<accession>A0ABQ4A0Z6</accession>
<dbReference type="PANTHER" id="PTHR20883">
    <property type="entry name" value="PHYTANOYL-COA DIOXYGENASE DOMAIN CONTAINING 1"/>
    <property type="match status" value="1"/>
</dbReference>
<gene>
    <name evidence="1" type="ORF">Ahu01nite_076410</name>
</gene>
<dbReference type="PANTHER" id="PTHR20883:SF48">
    <property type="entry name" value="ECTOINE DIOXYGENASE"/>
    <property type="match status" value="1"/>
</dbReference>
<comment type="caution">
    <text evidence="1">The sequence shown here is derived from an EMBL/GenBank/DDBJ whole genome shotgun (WGS) entry which is preliminary data.</text>
</comment>
<dbReference type="Proteomes" id="UP000603200">
    <property type="component" value="Unassembled WGS sequence"/>
</dbReference>
<dbReference type="RefSeq" id="WP_203841549.1">
    <property type="nucleotide sequence ID" value="NZ_BAAATV010000019.1"/>
</dbReference>
<name>A0ABQ4A0Z6_9ACTN</name>
<organism evidence="1 2">
    <name type="scientific">Winogradskya humida</name>
    <dbReference type="NCBI Taxonomy" id="113566"/>
    <lineage>
        <taxon>Bacteria</taxon>
        <taxon>Bacillati</taxon>
        <taxon>Actinomycetota</taxon>
        <taxon>Actinomycetes</taxon>
        <taxon>Micromonosporales</taxon>
        <taxon>Micromonosporaceae</taxon>
        <taxon>Winogradskya</taxon>
    </lineage>
</organism>
<reference evidence="1 2" key="1">
    <citation type="submission" date="2021-01" db="EMBL/GenBank/DDBJ databases">
        <title>Whole genome shotgun sequence of Actinoplanes humidus NBRC 14915.</title>
        <authorList>
            <person name="Komaki H."/>
            <person name="Tamura T."/>
        </authorList>
    </citation>
    <scope>NUCLEOTIDE SEQUENCE [LARGE SCALE GENOMIC DNA]</scope>
    <source>
        <strain evidence="1 2">NBRC 14915</strain>
    </source>
</reference>
<dbReference type="EMBL" id="BOMN01000111">
    <property type="protein sequence ID" value="GIE24539.1"/>
    <property type="molecule type" value="Genomic_DNA"/>
</dbReference>
<dbReference type="InterPro" id="IPR008775">
    <property type="entry name" value="Phytyl_CoA_dOase-like"/>
</dbReference>
<dbReference type="SUPFAM" id="SSF51197">
    <property type="entry name" value="Clavaminate synthase-like"/>
    <property type="match status" value="1"/>
</dbReference>
<keyword evidence="2" id="KW-1185">Reference proteome</keyword>
<sequence length="252" mass="27550">MDMAQALEELGVTGVTLDETTTRQLDEDGYAFLPGVLTPELVEALRDRLDALLAAEGDRAGTEVGRETGTDRVSDLVNKGPVFDVCFTHPLLLAAVGHVIDEFKLSSLSSRAALPGQAHQALHADWPGQHLRAGDYQACNTMWLLDDFTEENGATRLVRGSHRWGSAPDDVMADPAAPHPDEQLVIAPAGSVLVFNGHLWHGGTRNRSAQRRRAMHAYFTRRANPQQLDQAAFARPETRERLGVAAQFILDI</sequence>
<proteinExistence type="predicted"/>
<evidence type="ECO:0000313" key="2">
    <source>
        <dbReference type="Proteomes" id="UP000603200"/>
    </source>
</evidence>
<evidence type="ECO:0000313" key="1">
    <source>
        <dbReference type="EMBL" id="GIE24539.1"/>
    </source>
</evidence>
<dbReference type="Gene3D" id="2.60.120.620">
    <property type="entry name" value="q2cbj1_9rhob like domain"/>
    <property type="match status" value="1"/>
</dbReference>
<dbReference type="Pfam" id="PF05721">
    <property type="entry name" value="PhyH"/>
    <property type="match status" value="1"/>
</dbReference>